<name>A0A1B0AFK9_GLOPL</name>
<dbReference type="GO" id="GO:0032039">
    <property type="term" value="C:integrator complex"/>
    <property type="evidence" value="ECO:0007669"/>
    <property type="project" value="InterPro"/>
</dbReference>
<organism evidence="1 2">
    <name type="scientific">Glossina pallidipes</name>
    <name type="common">Tsetse fly</name>
    <dbReference type="NCBI Taxonomy" id="7398"/>
    <lineage>
        <taxon>Eukaryota</taxon>
        <taxon>Metazoa</taxon>
        <taxon>Ecdysozoa</taxon>
        <taxon>Arthropoda</taxon>
        <taxon>Hexapoda</taxon>
        <taxon>Insecta</taxon>
        <taxon>Pterygota</taxon>
        <taxon>Neoptera</taxon>
        <taxon>Endopterygota</taxon>
        <taxon>Diptera</taxon>
        <taxon>Brachycera</taxon>
        <taxon>Muscomorpha</taxon>
        <taxon>Hippoboscoidea</taxon>
        <taxon>Glossinidae</taxon>
        <taxon>Glossina</taxon>
    </lineage>
</organism>
<dbReference type="InterPro" id="IPR038902">
    <property type="entry name" value="INTS1"/>
</dbReference>
<evidence type="ECO:0000313" key="2">
    <source>
        <dbReference type="Proteomes" id="UP000092445"/>
    </source>
</evidence>
<dbReference type="VEuPathDB" id="VectorBase:GPAI044121"/>
<dbReference type="PANTHER" id="PTHR21224:SF1">
    <property type="entry name" value="INTEGRATOR COMPLEX SUBUNIT 1"/>
    <property type="match status" value="1"/>
</dbReference>
<evidence type="ECO:0000313" key="1">
    <source>
        <dbReference type="EnsemblMetazoa" id="GPAI044121-PA"/>
    </source>
</evidence>
<reference evidence="1" key="2">
    <citation type="submission" date="2020-05" db="UniProtKB">
        <authorList>
            <consortium name="EnsemblMetazoa"/>
        </authorList>
    </citation>
    <scope>IDENTIFICATION</scope>
    <source>
        <strain evidence="1">IAEA</strain>
    </source>
</reference>
<dbReference type="GO" id="GO:0034474">
    <property type="term" value="P:U2 snRNA 3'-end processing"/>
    <property type="evidence" value="ECO:0007669"/>
    <property type="project" value="InterPro"/>
</dbReference>
<accession>A0A1B0AFK9</accession>
<reference evidence="2" key="1">
    <citation type="submission" date="2014-03" db="EMBL/GenBank/DDBJ databases">
        <authorList>
            <person name="Aksoy S."/>
            <person name="Warren W."/>
            <person name="Wilson R.K."/>
        </authorList>
    </citation>
    <scope>NUCLEOTIDE SEQUENCE [LARGE SCALE GENOMIC DNA]</scope>
    <source>
        <strain evidence="2">IAEA</strain>
    </source>
</reference>
<dbReference type="PANTHER" id="PTHR21224">
    <property type="entry name" value="INTEGRATOR COMPLEX SUBUNIT 1"/>
    <property type="match status" value="1"/>
</dbReference>
<keyword evidence="2" id="KW-1185">Reference proteome</keyword>
<protein>
    <submittedName>
        <fullName evidence="1">Uncharacterized protein</fullName>
    </submittedName>
</protein>
<dbReference type="EnsemblMetazoa" id="GPAI044121-RA">
    <property type="protein sequence ID" value="GPAI044121-PA"/>
    <property type="gene ID" value="GPAI044121"/>
</dbReference>
<sequence length="151" mass="17401">MCQIQLDSVSWRYEIVPGLLKLQSAEFNQGLHKILLFENPEQYSLHDQWPPEPERTTLLRLVSETLLRIILIASTMCIANCPVVQANKFDIIDFLFSMSEYHHSKNINLPVDYEPPKLAIIFSNQLSHALQHDVCLVDLFILNLASLRLKS</sequence>
<dbReference type="Proteomes" id="UP000092445">
    <property type="component" value="Unassembled WGS sequence"/>
</dbReference>
<dbReference type="AlphaFoldDB" id="A0A1B0AFK9"/>
<dbReference type="STRING" id="7398.A0A1B0AFK9"/>
<proteinExistence type="predicted"/>